<evidence type="ECO:0000313" key="15">
    <source>
        <dbReference type="WBParaSite" id="NBR_0000100801-mRNA-1"/>
    </source>
</evidence>
<dbReference type="Gene3D" id="4.10.410.10">
    <property type="entry name" value="Pancreatic trypsin inhibitor Kunitz domain"/>
    <property type="match status" value="5"/>
</dbReference>
<dbReference type="PROSITE" id="PS01186">
    <property type="entry name" value="EGF_2"/>
    <property type="match status" value="1"/>
</dbReference>
<keyword evidence="4" id="KW-0677">Repeat</keyword>
<proteinExistence type="predicted"/>
<reference evidence="13 14" key="2">
    <citation type="submission" date="2018-11" db="EMBL/GenBank/DDBJ databases">
        <authorList>
            <consortium name="Pathogen Informatics"/>
        </authorList>
    </citation>
    <scope>NUCLEOTIDE SEQUENCE [LARGE SCALE GENOMIC DNA]</scope>
</reference>
<evidence type="ECO:0000256" key="4">
    <source>
        <dbReference type="ARBA" id="ARBA00022737"/>
    </source>
</evidence>
<dbReference type="InterPro" id="IPR000152">
    <property type="entry name" value="EGF-type_Asp/Asn_hydroxyl_site"/>
</dbReference>
<dbReference type="OMA" id="ECISSTW"/>
<keyword evidence="14" id="KW-1185">Reference proteome</keyword>
<dbReference type="CDD" id="cd21630">
    <property type="entry name" value="Kunitz_TAP-like"/>
    <property type="match status" value="2"/>
</dbReference>
<dbReference type="InterPro" id="IPR020901">
    <property type="entry name" value="Prtase_inh_Kunz-CS"/>
</dbReference>
<dbReference type="InterPro" id="IPR050098">
    <property type="entry name" value="TFPI/VKTCI-like"/>
</dbReference>
<organism evidence="15">
    <name type="scientific">Nippostrongylus brasiliensis</name>
    <name type="common">Rat hookworm</name>
    <dbReference type="NCBI Taxonomy" id="27835"/>
    <lineage>
        <taxon>Eukaryota</taxon>
        <taxon>Metazoa</taxon>
        <taxon>Ecdysozoa</taxon>
        <taxon>Nematoda</taxon>
        <taxon>Chromadorea</taxon>
        <taxon>Rhabditida</taxon>
        <taxon>Rhabditina</taxon>
        <taxon>Rhabditomorpha</taxon>
        <taxon>Strongyloidea</taxon>
        <taxon>Heligmosomidae</taxon>
        <taxon>Nippostrongylus</taxon>
    </lineage>
</organism>
<dbReference type="InterPro" id="IPR049883">
    <property type="entry name" value="NOTCH1_EGF-like"/>
</dbReference>
<reference evidence="15" key="1">
    <citation type="submission" date="2017-02" db="UniProtKB">
        <authorList>
            <consortium name="WormBaseParasite"/>
        </authorList>
    </citation>
    <scope>IDENTIFICATION</scope>
</reference>
<name>A0A0N4XEQ6_NIPBR</name>
<evidence type="ECO:0000256" key="7">
    <source>
        <dbReference type="PROSITE-ProRule" id="PRU00076"/>
    </source>
</evidence>
<dbReference type="InterPro" id="IPR001881">
    <property type="entry name" value="EGF-like_Ca-bd_dom"/>
</dbReference>
<dbReference type="PROSITE" id="PS00280">
    <property type="entry name" value="BPTI_KUNITZ_1"/>
    <property type="match status" value="1"/>
</dbReference>
<dbReference type="PROSITE" id="PS50279">
    <property type="entry name" value="BPTI_KUNITZ_2"/>
    <property type="match status" value="4"/>
</dbReference>
<dbReference type="InterPro" id="IPR018097">
    <property type="entry name" value="EGF_Ca-bd_CS"/>
</dbReference>
<dbReference type="WBParaSite" id="NBR_0000100801-mRNA-1">
    <property type="protein sequence ID" value="NBR_0000100801-mRNA-1"/>
    <property type="gene ID" value="NBR_0000100801"/>
</dbReference>
<sequence>MFLLTIAIVVRLVFSSDYGISVHVQRRSPQSATTASDLCQMAVDKGTCSRDLIRYYYDPTVDECKRFSYSGCGGNANRFMRRTNCRSRCVKGTTHKPVPLGELITRKSEVLTNHIATANIRDCPHCDPLFGICVDGECGCIAGFRKLGKICIDINECDDKTTCPANSRCVNTMGSFRCDCDAGFTTDGKCAARKEACEDRFDVRYTEEDCSGGDQELRFYFDHETGFCRQFFYGGCLGKSRNIFADPYTCESLCANGRQSILLDSTTPQMVAGVSTKMLDSSDVDNDHISVTPALGGGGSQFTGAIQDYSPPEFSISFESQDSEKCSKPFDGVLRLECIDASWVERFYWDDSKKNCEAFWYDSSCDPRDVVGKNFFGSMESCKDHCSTSRPAIKPTTKSTIIARPNEQLVPKVQTKAEHSESDPFNLLSQARQSEAETTSLSPVEVPRVEPRQEVSNFEAKTPILPFDRKKYMEEFRKKLTALPSGYKKNTSSSTLSTIGPHSEHFEEQTSSSDGGFALTAPSPTKSTIGIFATSTFDKKKFAEEFRRKLMALPDGSSKKSILDLPKTFESRKTPFTLPPSIFFNASTTAVPVVASNREHTDMVRIEPEDLRTSLSGHPDVSESHSHTTTTPTTTAEDFVVETKKSIVETLEYISRPKDLCDEPLQPKLEEDCSNENWELKWFFNKEKGACKSFWYGGCDVEARNFFGDIKSCRKTCGHKYALPEEAFKPHYILTPSSMNLFAPTFSPAPLTSTHLEDVNLFPTRSELTLATATTAPTTAASETTTDFVRNVDAAPRTAPVQTTEEIKVLRSTTSVKTNPDQDVCNQGYDPKWDEDCDNDNWIIRAYFDPDRNGCKRIWWGGCVTENKNLYSTMAVRVLMLLIHIFIYFFVLDFRKEWSCER</sequence>
<dbReference type="PROSITE" id="PS50026">
    <property type="entry name" value="EGF_3"/>
    <property type="match status" value="1"/>
</dbReference>
<dbReference type="GO" id="GO:0004867">
    <property type="term" value="F:serine-type endopeptidase inhibitor activity"/>
    <property type="evidence" value="ECO:0007669"/>
    <property type="project" value="UniProtKB-KW"/>
</dbReference>
<keyword evidence="9" id="KW-1133">Transmembrane helix</keyword>
<dbReference type="GO" id="GO:0005509">
    <property type="term" value="F:calcium ion binding"/>
    <property type="evidence" value="ECO:0007669"/>
    <property type="project" value="InterPro"/>
</dbReference>
<keyword evidence="6" id="KW-1015">Disulfide bond</keyword>
<dbReference type="STRING" id="27835.A0A0N4XEQ6"/>
<keyword evidence="2" id="KW-0646">Protease inhibitor</keyword>
<evidence type="ECO:0000313" key="14">
    <source>
        <dbReference type="Proteomes" id="UP000271162"/>
    </source>
</evidence>
<dbReference type="SUPFAM" id="SSF57196">
    <property type="entry name" value="EGF/Laminin"/>
    <property type="match status" value="1"/>
</dbReference>
<feature type="domain" description="EGF-like" evidence="11">
    <location>
        <begin position="153"/>
        <end position="191"/>
    </location>
</feature>
<dbReference type="CDD" id="cd00054">
    <property type="entry name" value="EGF_CA"/>
    <property type="match status" value="1"/>
</dbReference>
<feature type="region of interest" description="Disordered" evidence="8">
    <location>
        <begin position="611"/>
        <end position="633"/>
    </location>
</feature>
<feature type="domain" description="BPTI/Kunitz inhibitor" evidence="12">
    <location>
        <begin position="197"/>
        <end position="254"/>
    </location>
</feature>
<evidence type="ECO:0000256" key="5">
    <source>
        <dbReference type="ARBA" id="ARBA00022900"/>
    </source>
</evidence>
<comment type="caution">
    <text evidence="7">Lacks conserved residue(s) required for the propagation of feature annotation.</text>
</comment>
<feature type="domain" description="BPTI/Kunitz inhibitor" evidence="12">
    <location>
        <begin position="661"/>
        <end position="717"/>
    </location>
</feature>
<dbReference type="Pfam" id="PF07645">
    <property type="entry name" value="EGF_CA"/>
    <property type="match status" value="1"/>
</dbReference>
<accession>A0A0N4XEQ6</accession>
<evidence type="ECO:0000259" key="12">
    <source>
        <dbReference type="PROSITE" id="PS50279"/>
    </source>
</evidence>
<evidence type="ECO:0000256" key="2">
    <source>
        <dbReference type="ARBA" id="ARBA00022690"/>
    </source>
</evidence>
<dbReference type="EMBL" id="UYSL01000647">
    <property type="protein sequence ID" value="VDL64191.1"/>
    <property type="molecule type" value="Genomic_DNA"/>
</dbReference>
<feature type="chain" id="PRO_5043124573" evidence="10">
    <location>
        <begin position="16"/>
        <end position="902"/>
    </location>
</feature>
<dbReference type="PRINTS" id="PR00759">
    <property type="entry name" value="BASICPTASE"/>
</dbReference>
<dbReference type="Pfam" id="PF00014">
    <property type="entry name" value="Kunitz_BPTI"/>
    <property type="match status" value="4"/>
</dbReference>
<dbReference type="AlphaFoldDB" id="A0A0N4XEQ6"/>
<dbReference type="InterPro" id="IPR036880">
    <property type="entry name" value="Kunitz_BPTI_sf"/>
</dbReference>
<protein>
    <submittedName>
        <fullName evidence="15">Kunitz/Bovine pancreatic trypsin inhibitor domain protein</fullName>
    </submittedName>
</protein>
<feature type="domain" description="BPTI/Kunitz inhibitor" evidence="12">
    <location>
        <begin position="326"/>
        <end position="386"/>
    </location>
</feature>
<dbReference type="PANTHER" id="PTHR10083">
    <property type="entry name" value="KUNITZ-TYPE PROTEASE INHIBITOR-RELATED"/>
    <property type="match status" value="1"/>
</dbReference>
<dbReference type="FunFam" id="4.10.410.10:FF:000027">
    <property type="entry name" value="Si:dkeyp-73b11.8"/>
    <property type="match status" value="1"/>
</dbReference>
<evidence type="ECO:0000256" key="10">
    <source>
        <dbReference type="SAM" id="SignalP"/>
    </source>
</evidence>
<feature type="transmembrane region" description="Helical" evidence="9">
    <location>
        <begin position="874"/>
        <end position="892"/>
    </location>
</feature>
<dbReference type="SMART" id="SM00181">
    <property type="entry name" value="EGF"/>
    <property type="match status" value="2"/>
</dbReference>
<keyword evidence="9" id="KW-0472">Membrane</keyword>
<evidence type="ECO:0000313" key="13">
    <source>
        <dbReference type="EMBL" id="VDL64191.1"/>
    </source>
</evidence>
<dbReference type="SUPFAM" id="SSF57362">
    <property type="entry name" value="BPTI-like"/>
    <property type="match status" value="5"/>
</dbReference>
<evidence type="ECO:0000256" key="3">
    <source>
        <dbReference type="ARBA" id="ARBA00022729"/>
    </source>
</evidence>
<evidence type="ECO:0000256" key="9">
    <source>
        <dbReference type="SAM" id="Phobius"/>
    </source>
</evidence>
<dbReference type="SMART" id="SM00131">
    <property type="entry name" value="KU"/>
    <property type="match status" value="4"/>
</dbReference>
<keyword evidence="3 10" id="KW-0732">Signal</keyword>
<dbReference type="InterPro" id="IPR002223">
    <property type="entry name" value="Kunitz_BPTI"/>
</dbReference>
<dbReference type="PROSITE" id="PS01187">
    <property type="entry name" value="EGF_CA"/>
    <property type="match status" value="1"/>
</dbReference>
<dbReference type="PANTHER" id="PTHR10083:SF374">
    <property type="entry name" value="BPTI_KUNITZ INHIBITOR DOMAIN-CONTAINING PROTEIN"/>
    <property type="match status" value="1"/>
</dbReference>
<feature type="region of interest" description="Disordered" evidence="8">
    <location>
        <begin position="490"/>
        <end position="517"/>
    </location>
</feature>
<keyword evidence="1 7" id="KW-0245">EGF-like domain</keyword>
<evidence type="ECO:0000256" key="6">
    <source>
        <dbReference type="ARBA" id="ARBA00023157"/>
    </source>
</evidence>
<evidence type="ECO:0000256" key="8">
    <source>
        <dbReference type="SAM" id="MobiDB-lite"/>
    </source>
</evidence>
<feature type="compositionally biased region" description="Polar residues" evidence="8">
    <location>
        <begin position="490"/>
        <end position="500"/>
    </location>
</feature>
<dbReference type="FunFam" id="4.10.410.10:FF:000028">
    <property type="entry name" value="CBN-MEC-1 protein"/>
    <property type="match status" value="1"/>
</dbReference>
<dbReference type="GO" id="GO:0005615">
    <property type="term" value="C:extracellular space"/>
    <property type="evidence" value="ECO:0007669"/>
    <property type="project" value="TreeGrafter"/>
</dbReference>
<keyword evidence="5" id="KW-0722">Serine protease inhibitor</keyword>
<dbReference type="Gene3D" id="2.10.25.10">
    <property type="entry name" value="Laminin"/>
    <property type="match status" value="1"/>
</dbReference>
<evidence type="ECO:0000259" key="11">
    <source>
        <dbReference type="PROSITE" id="PS50026"/>
    </source>
</evidence>
<dbReference type="Proteomes" id="UP000271162">
    <property type="component" value="Unassembled WGS sequence"/>
</dbReference>
<keyword evidence="9" id="KW-0812">Transmembrane</keyword>
<evidence type="ECO:0000256" key="1">
    <source>
        <dbReference type="ARBA" id="ARBA00022536"/>
    </source>
</evidence>
<dbReference type="PROSITE" id="PS00010">
    <property type="entry name" value="ASX_HYDROXYL"/>
    <property type="match status" value="1"/>
</dbReference>
<dbReference type="FunFam" id="2.10.25.10:FF:000038">
    <property type="entry name" value="Fibrillin 2"/>
    <property type="match status" value="1"/>
</dbReference>
<gene>
    <name evidence="13" type="ORF">NBR_LOCUS1009</name>
</gene>
<dbReference type="CDD" id="cd00109">
    <property type="entry name" value="Kunitz-type"/>
    <property type="match status" value="2"/>
</dbReference>
<feature type="domain" description="BPTI/Kunitz inhibitor" evidence="12">
    <location>
        <begin position="39"/>
        <end position="89"/>
    </location>
</feature>
<dbReference type="SMART" id="SM00179">
    <property type="entry name" value="EGF_CA"/>
    <property type="match status" value="1"/>
</dbReference>
<dbReference type="InterPro" id="IPR000742">
    <property type="entry name" value="EGF"/>
</dbReference>
<feature type="signal peptide" evidence="10">
    <location>
        <begin position="1"/>
        <end position="15"/>
    </location>
</feature>